<evidence type="ECO:0000256" key="2">
    <source>
        <dbReference type="ARBA" id="ARBA00008203"/>
    </source>
</evidence>
<dbReference type="InterPro" id="IPR037654">
    <property type="entry name" value="Big1"/>
</dbReference>
<evidence type="ECO:0000256" key="3">
    <source>
        <dbReference type="ARBA" id="ARBA00022089"/>
    </source>
</evidence>
<keyword evidence="4 10" id="KW-0812">Transmembrane</keyword>
<keyword evidence="14" id="KW-1185">Reference proteome</keyword>
<evidence type="ECO:0000256" key="4">
    <source>
        <dbReference type="ARBA" id="ARBA00022692"/>
    </source>
</evidence>
<keyword evidence="6" id="KW-0256">Endoplasmic reticulum</keyword>
<sequence>MALRSLGALALASASAVSAFQNTSPFFLFSTSDRLQLFDNANSQLLSANALNTYLKQSLAECAPSGTSETYIVVHQAGASTSDYQDDKSAPYLSGWLDGSDPQIKQKIVVPEVVGRTYPLIETVQTTLNECGGTAEWLNHKNVTDNTGKSYAGRVREGPQIITISYPALSAQNSADKLAEHDALLSDFIHNYMKDEQWTVIYVTTPRDAPEELATQAYEMDEPFPDNVNIELKRDVDSHEKERVLEGGLFEKYMFLSPANANLLGLFMGLTAAVPLFLILYVGISALTSLEVSYFAFSKEMGPVAQKKQ</sequence>
<evidence type="ECO:0000256" key="6">
    <source>
        <dbReference type="ARBA" id="ARBA00022824"/>
    </source>
</evidence>
<evidence type="ECO:0000259" key="12">
    <source>
        <dbReference type="Pfam" id="PF20520"/>
    </source>
</evidence>
<reference evidence="13" key="1">
    <citation type="journal article" date="2020" name="Stud. Mycol.">
        <title>101 Dothideomycetes genomes: a test case for predicting lifestyles and emergence of pathogens.</title>
        <authorList>
            <person name="Haridas S."/>
            <person name="Albert R."/>
            <person name="Binder M."/>
            <person name="Bloem J."/>
            <person name="Labutti K."/>
            <person name="Salamov A."/>
            <person name="Andreopoulos B."/>
            <person name="Baker S."/>
            <person name="Barry K."/>
            <person name="Bills G."/>
            <person name="Bluhm B."/>
            <person name="Cannon C."/>
            <person name="Castanera R."/>
            <person name="Culley D."/>
            <person name="Daum C."/>
            <person name="Ezra D."/>
            <person name="Gonzalez J."/>
            <person name="Henrissat B."/>
            <person name="Kuo A."/>
            <person name="Liang C."/>
            <person name="Lipzen A."/>
            <person name="Lutzoni F."/>
            <person name="Magnuson J."/>
            <person name="Mondo S."/>
            <person name="Nolan M."/>
            <person name="Ohm R."/>
            <person name="Pangilinan J."/>
            <person name="Park H.-J."/>
            <person name="Ramirez L."/>
            <person name="Alfaro M."/>
            <person name="Sun H."/>
            <person name="Tritt A."/>
            <person name="Yoshinaga Y."/>
            <person name="Zwiers L.-H."/>
            <person name="Turgeon B."/>
            <person name="Goodwin S."/>
            <person name="Spatafora J."/>
            <person name="Crous P."/>
            <person name="Grigoriev I."/>
        </authorList>
    </citation>
    <scope>NUCLEOTIDE SEQUENCE</scope>
    <source>
        <strain evidence="13">CBS 269.34</strain>
    </source>
</reference>
<dbReference type="PANTHER" id="PTHR28285:SF1">
    <property type="entry name" value="PROTEIN BIG1"/>
    <property type="match status" value="1"/>
</dbReference>
<protein>
    <recommendedName>
        <fullName evidence="3">Protein BIG1</fullName>
    </recommendedName>
</protein>
<name>A0A6A6R5P3_9PEZI</name>
<accession>A0A6A6R5P3</accession>
<dbReference type="Proteomes" id="UP000799750">
    <property type="component" value="Unassembled WGS sequence"/>
</dbReference>
<dbReference type="GO" id="GO:0005789">
    <property type="term" value="C:endoplasmic reticulum membrane"/>
    <property type="evidence" value="ECO:0007669"/>
    <property type="project" value="UniProtKB-SubCell"/>
</dbReference>
<evidence type="ECO:0000256" key="5">
    <source>
        <dbReference type="ARBA" id="ARBA00022729"/>
    </source>
</evidence>
<evidence type="ECO:0000313" key="13">
    <source>
        <dbReference type="EMBL" id="KAF2499879.1"/>
    </source>
</evidence>
<dbReference type="Pfam" id="PF20520">
    <property type="entry name" value="Ac45-VOA1_TM"/>
    <property type="match status" value="1"/>
</dbReference>
<evidence type="ECO:0000313" key="14">
    <source>
        <dbReference type="Proteomes" id="UP000799750"/>
    </source>
</evidence>
<evidence type="ECO:0000256" key="10">
    <source>
        <dbReference type="SAM" id="Phobius"/>
    </source>
</evidence>
<feature type="domain" description="V-type proton ATPase subunit S1/VOA1 transmembrane" evidence="12">
    <location>
        <begin position="265"/>
        <end position="299"/>
    </location>
</feature>
<evidence type="ECO:0000256" key="9">
    <source>
        <dbReference type="ARBA" id="ARBA00023316"/>
    </source>
</evidence>
<dbReference type="InterPro" id="IPR046756">
    <property type="entry name" value="VAS1/VOA1_TM"/>
</dbReference>
<evidence type="ECO:0000256" key="7">
    <source>
        <dbReference type="ARBA" id="ARBA00022989"/>
    </source>
</evidence>
<evidence type="ECO:0000256" key="8">
    <source>
        <dbReference type="ARBA" id="ARBA00023136"/>
    </source>
</evidence>
<dbReference type="GO" id="GO:0006078">
    <property type="term" value="P:(1-&gt;6)-beta-D-glucan biosynthetic process"/>
    <property type="evidence" value="ECO:0007669"/>
    <property type="project" value="TreeGrafter"/>
</dbReference>
<keyword evidence="9" id="KW-0961">Cell wall biogenesis/degradation</keyword>
<keyword evidence="5 11" id="KW-0732">Signal</keyword>
<dbReference type="GO" id="GO:0009272">
    <property type="term" value="P:fungal-type cell wall biogenesis"/>
    <property type="evidence" value="ECO:0007669"/>
    <property type="project" value="TreeGrafter"/>
</dbReference>
<evidence type="ECO:0000256" key="11">
    <source>
        <dbReference type="SAM" id="SignalP"/>
    </source>
</evidence>
<dbReference type="AlphaFoldDB" id="A0A6A6R5P3"/>
<dbReference type="EMBL" id="MU004184">
    <property type="protein sequence ID" value="KAF2499879.1"/>
    <property type="molecule type" value="Genomic_DNA"/>
</dbReference>
<evidence type="ECO:0000256" key="1">
    <source>
        <dbReference type="ARBA" id="ARBA00004115"/>
    </source>
</evidence>
<gene>
    <name evidence="13" type="ORF">BU16DRAFT_536164</name>
</gene>
<comment type="subcellular location">
    <subcellularLocation>
        <location evidence="1">Endoplasmic reticulum membrane</location>
        <topology evidence="1">Single-pass type I membrane protein</topology>
    </subcellularLocation>
</comment>
<keyword evidence="8 10" id="KW-0472">Membrane</keyword>
<feature type="signal peptide" evidence="11">
    <location>
        <begin position="1"/>
        <end position="19"/>
    </location>
</feature>
<keyword evidence="7 10" id="KW-1133">Transmembrane helix</keyword>
<dbReference type="OrthoDB" id="9985059at2759"/>
<feature type="transmembrane region" description="Helical" evidence="10">
    <location>
        <begin position="263"/>
        <end position="284"/>
    </location>
</feature>
<organism evidence="13 14">
    <name type="scientific">Lophium mytilinum</name>
    <dbReference type="NCBI Taxonomy" id="390894"/>
    <lineage>
        <taxon>Eukaryota</taxon>
        <taxon>Fungi</taxon>
        <taxon>Dikarya</taxon>
        <taxon>Ascomycota</taxon>
        <taxon>Pezizomycotina</taxon>
        <taxon>Dothideomycetes</taxon>
        <taxon>Pleosporomycetidae</taxon>
        <taxon>Mytilinidiales</taxon>
        <taxon>Mytilinidiaceae</taxon>
        <taxon>Lophium</taxon>
    </lineage>
</organism>
<feature type="chain" id="PRO_5025681144" description="Protein BIG1" evidence="11">
    <location>
        <begin position="20"/>
        <end position="309"/>
    </location>
</feature>
<dbReference type="PANTHER" id="PTHR28285">
    <property type="entry name" value="PROTEIN BIG1"/>
    <property type="match status" value="1"/>
</dbReference>
<dbReference type="GO" id="GO:0071555">
    <property type="term" value="P:cell wall organization"/>
    <property type="evidence" value="ECO:0007669"/>
    <property type="project" value="UniProtKB-KW"/>
</dbReference>
<comment type="similarity">
    <text evidence="2">Belongs to the BIG1 family.</text>
</comment>
<proteinExistence type="inferred from homology"/>